<proteinExistence type="predicted"/>
<gene>
    <name evidence="2" type="ORF">EV643_115223</name>
</gene>
<accession>A0A4V3C9B0</accession>
<evidence type="ECO:0000259" key="1">
    <source>
        <dbReference type="Pfam" id="PF02861"/>
    </source>
</evidence>
<name>A0A4V3C9B0_9ACTN</name>
<dbReference type="Proteomes" id="UP000295388">
    <property type="component" value="Unassembled WGS sequence"/>
</dbReference>
<sequence>MRPRWLRRVVRSATGDDGTGDYWRRFTPDAREVISQAFAEARELGHPCMADEHVLLGLLRHGAGQAVGLLEAQGLDLDTARAELLKVGPTLGPAADPAAALRGVGVDVDEVRRHLEASFGPEVVAAAEWRVRRRPRWRGGHPRPSALCVHVLAKRSFEFAAGFATRRGDAGIGPDHLLYGVLQDAADPLGTQLSRRSRRELASLGFVPGRPNPVRLQLQAHGIDLTRLAAEIGR</sequence>
<dbReference type="InterPro" id="IPR004176">
    <property type="entry name" value="Clp_R_N"/>
</dbReference>
<keyword evidence="3" id="KW-1185">Reference proteome</keyword>
<reference evidence="2 3" key="1">
    <citation type="submission" date="2019-03" db="EMBL/GenBank/DDBJ databases">
        <title>Genomic Encyclopedia of Type Strains, Phase III (KMG-III): the genomes of soil and plant-associated and newly described type strains.</title>
        <authorList>
            <person name="Whitman W."/>
        </authorList>
    </citation>
    <scope>NUCLEOTIDE SEQUENCE [LARGE SCALE GENOMIC DNA]</scope>
    <source>
        <strain evidence="2 3">VKM Ac-2527</strain>
    </source>
</reference>
<feature type="domain" description="Clp R" evidence="1">
    <location>
        <begin position="25"/>
        <end position="85"/>
    </location>
</feature>
<evidence type="ECO:0000313" key="2">
    <source>
        <dbReference type="EMBL" id="TDO44721.1"/>
    </source>
</evidence>
<dbReference type="SUPFAM" id="SSF81923">
    <property type="entry name" value="Double Clp-N motif"/>
    <property type="match status" value="1"/>
</dbReference>
<dbReference type="EMBL" id="SNWQ01000015">
    <property type="protein sequence ID" value="TDO44721.1"/>
    <property type="molecule type" value="Genomic_DNA"/>
</dbReference>
<dbReference type="Pfam" id="PF02861">
    <property type="entry name" value="Clp_N"/>
    <property type="match status" value="1"/>
</dbReference>
<dbReference type="AlphaFoldDB" id="A0A4V3C9B0"/>
<comment type="caution">
    <text evidence="2">The sequence shown here is derived from an EMBL/GenBank/DDBJ whole genome shotgun (WGS) entry which is preliminary data.</text>
</comment>
<evidence type="ECO:0000313" key="3">
    <source>
        <dbReference type="Proteomes" id="UP000295388"/>
    </source>
</evidence>
<dbReference type="InterPro" id="IPR036628">
    <property type="entry name" value="Clp_N_dom_sf"/>
</dbReference>
<dbReference type="Gene3D" id="1.10.1780.10">
    <property type="entry name" value="Clp, N-terminal domain"/>
    <property type="match status" value="2"/>
</dbReference>
<protein>
    <submittedName>
        <fullName evidence="2">ClpA/ClpB-like protein</fullName>
    </submittedName>
</protein>
<organism evidence="2 3">
    <name type="scientific">Kribbella caucasensis</name>
    <dbReference type="NCBI Taxonomy" id="2512215"/>
    <lineage>
        <taxon>Bacteria</taxon>
        <taxon>Bacillati</taxon>
        <taxon>Actinomycetota</taxon>
        <taxon>Actinomycetes</taxon>
        <taxon>Propionibacteriales</taxon>
        <taxon>Kribbellaceae</taxon>
        <taxon>Kribbella</taxon>
    </lineage>
</organism>